<organism evidence="3 4">
    <name type="scientific">Danxiaibacter flavus</name>
    <dbReference type="NCBI Taxonomy" id="3049108"/>
    <lineage>
        <taxon>Bacteria</taxon>
        <taxon>Pseudomonadati</taxon>
        <taxon>Bacteroidota</taxon>
        <taxon>Chitinophagia</taxon>
        <taxon>Chitinophagales</taxon>
        <taxon>Chitinophagaceae</taxon>
        <taxon>Danxiaibacter</taxon>
    </lineage>
</organism>
<feature type="domain" description="DUF4136" evidence="2">
    <location>
        <begin position="26"/>
        <end position="182"/>
    </location>
</feature>
<keyword evidence="4" id="KW-1185">Reference proteome</keyword>
<sequence length="192" mass="20997">MKTSIYAAMLLFVVISLVSCAPSLKVTSDYDKNVSFQNYKTFAIYHNDTIKSSISSLNQDRIINAVKAQMTQKGYTESSTPDVWVNTTAILKDMKSVSANTNYYGYGGYYRPYAYGGGFGASSTTTYDVQHYKDGSIIVDVIDANTKKLVWQGIGNKEIDKPSKDPDAAIGEAMGKIMESFPNAGVAMKPAK</sequence>
<dbReference type="EMBL" id="JAULBC010000001">
    <property type="protein sequence ID" value="MEX6686791.1"/>
    <property type="molecule type" value="Genomic_DNA"/>
</dbReference>
<dbReference type="PROSITE" id="PS51257">
    <property type="entry name" value="PROKAR_LIPOPROTEIN"/>
    <property type="match status" value="1"/>
</dbReference>
<accession>A0ABV3ZCI7</accession>
<evidence type="ECO:0000259" key="2">
    <source>
        <dbReference type="Pfam" id="PF13590"/>
    </source>
</evidence>
<dbReference type="InterPro" id="IPR025411">
    <property type="entry name" value="DUF4136"/>
</dbReference>
<protein>
    <submittedName>
        <fullName evidence="3">DUF4136 domain-containing protein</fullName>
    </submittedName>
</protein>
<feature type="signal peptide" evidence="1">
    <location>
        <begin position="1"/>
        <end position="21"/>
    </location>
</feature>
<proteinExistence type="predicted"/>
<gene>
    <name evidence="3" type="ORF">QTN47_04755</name>
</gene>
<dbReference type="RefSeq" id="WP_369328186.1">
    <property type="nucleotide sequence ID" value="NZ_JAULBC010000001.1"/>
</dbReference>
<keyword evidence="1" id="KW-0732">Signal</keyword>
<name>A0ABV3ZCI7_9BACT</name>
<comment type="caution">
    <text evidence="3">The sequence shown here is derived from an EMBL/GenBank/DDBJ whole genome shotgun (WGS) entry which is preliminary data.</text>
</comment>
<dbReference type="Gene3D" id="3.30.160.670">
    <property type="match status" value="1"/>
</dbReference>
<evidence type="ECO:0000313" key="4">
    <source>
        <dbReference type="Proteomes" id="UP001560573"/>
    </source>
</evidence>
<evidence type="ECO:0000313" key="3">
    <source>
        <dbReference type="EMBL" id="MEX6686791.1"/>
    </source>
</evidence>
<reference evidence="3 4" key="1">
    <citation type="submission" date="2023-07" db="EMBL/GenBank/DDBJ databases">
        <authorList>
            <person name="Lian W.-H."/>
        </authorList>
    </citation>
    <scope>NUCLEOTIDE SEQUENCE [LARGE SCALE GENOMIC DNA]</scope>
    <source>
        <strain evidence="3 4">SYSU DXS3180</strain>
    </source>
</reference>
<dbReference type="Proteomes" id="UP001560573">
    <property type="component" value="Unassembled WGS sequence"/>
</dbReference>
<evidence type="ECO:0000256" key="1">
    <source>
        <dbReference type="SAM" id="SignalP"/>
    </source>
</evidence>
<dbReference type="Pfam" id="PF13590">
    <property type="entry name" value="DUF4136"/>
    <property type="match status" value="1"/>
</dbReference>
<feature type="chain" id="PRO_5047537473" evidence="1">
    <location>
        <begin position="22"/>
        <end position="192"/>
    </location>
</feature>